<evidence type="ECO:0000313" key="1">
    <source>
        <dbReference type="EMBL" id="MFG6274258.1"/>
    </source>
</evidence>
<sequence>MLFISSELDAINLILASIGEAPVNSISNAESVDVDNAIRALETVSRSVQRKGWLFNTYIDMVFPPDTLSKRIRYNPSWIDIIATDGKTYVKRGDYVYNLTDKTYEFSEDLTLTIIEALAFDDLPDVFKTYITAKAAIQFQARYLGDENISQELYQEAAESYADLVQYSIDTGTNMYQITGMQSLLQRS</sequence>
<evidence type="ECO:0008006" key="3">
    <source>
        <dbReference type="Google" id="ProtNLM"/>
    </source>
</evidence>
<dbReference type="EMBL" id="JBIEKR010000017">
    <property type="protein sequence ID" value="MFG6274258.1"/>
    <property type="molecule type" value="Genomic_DNA"/>
</dbReference>
<comment type="caution">
    <text evidence="1">The sequence shown here is derived from an EMBL/GenBank/DDBJ whole genome shotgun (WGS) entry which is preliminary data.</text>
</comment>
<keyword evidence="2" id="KW-1185">Reference proteome</keyword>
<name>A0ABW7DSA0_9FIRM</name>
<dbReference type="InterPro" id="IPR033767">
    <property type="entry name" value="Tail_Gp11"/>
</dbReference>
<gene>
    <name evidence="1" type="ORF">ACGTZG_13810</name>
</gene>
<reference evidence="1 2" key="1">
    <citation type="submission" date="2024-10" db="EMBL/GenBank/DDBJ databases">
        <authorList>
            <person name="Sang B.-I."/>
            <person name="Prabhaharan D."/>
        </authorList>
    </citation>
    <scope>NUCLEOTIDE SEQUENCE [LARGE SCALE GENOMIC DNA]</scope>
    <source>
        <strain evidence="1 2">MH</strain>
    </source>
</reference>
<dbReference type="Pfam" id="PF17212">
    <property type="entry name" value="Tube"/>
    <property type="match status" value="1"/>
</dbReference>
<dbReference type="Proteomes" id="UP001605989">
    <property type="component" value="Unassembled WGS sequence"/>
</dbReference>
<dbReference type="RefSeq" id="WP_113855692.1">
    <property type="nucleotide sequence ID" value="NZ_CP011940.1"/>
</dbReference>
<accession>A0ABW7DSA0</accession>
<protein>
    <recommendedName>
        <fullName evidence="3">Tail tubular protein A</fullName>
    </recommendedName>
</protein>
<proteinExistence type="predicted"/>
<evidence type="ECO:0000313" key="2">
    <source>
        <dbReference type="Proteomes" id="UP001605989"/>
    </source>
</evidence>
<organism evidence="1 2">
    <name type="scientific">Megasphaera hexanoica</name>
    <dbReference type="NCBI Taxonomy" id="1675036"/>
    <lineage>
        <taxon>Bacteria</taxon>
        <taxon>Bacillati</taxon>
        <taxon>Bacillota</taxon>
        <taxon>Negativicutes</taxon>
        <taxon>Veillonellales</taxon>
        <taxon>Veillonellaceae</taxon>
        <taxon>Megasphaera</taxon>
    </lineage>
</organism>